<name>A0A1Y2DYK0_9PEZI</name>
<sequence>MASAYRGRTLLQSSSGREEQHLDIAAVRTETLDDKPSTSTSPARPSPSSPIAFSTETTTAPSRPLRSRKWGDVEGRTSLVTSDPSAPRSPTPNSLDSTSVKSTSTVTSLAQPTQSSLTGQNKHEGLENLAEGQRVRITLINGAEFEGILSTSTSSSCHLRMVQQNKHTADATNGSHKSELLPNMSFRKKDMSETRAMTVKAQNGTPAAFRTDSAISSGGPGAGLRKLQPWKPDSNDNFDGSLESSNTTGTWDQFAANEAKFGIKSDYNENYYTTAIDKNHPQYRERVAAAERKEREILHSAAATNHVSEERKMDYAGGDDGGDDEEDKYSGVKRQQDFPPLPDNRQNKYTPPARRAPAAISAVKGGPVDPAIISSQLKTAKAQAAPKAEESKPRATPAATELSAALSPAAKNHETASETKPASQQKAAEAKPANANQNSTPLKPSAATSRTISPQAKEGAALSATSTVERDVLKEFKTFANQQRMNAEKVRSSKAKADKEVKLTELKKFAESFKLPTLVPADLVPIIAKDPAKQKEIQEKAQRDAAELRQRKVEEAAAKEKKPAAPKDGQTTIPQAASADKSRPSGTLTTAQPAVTARPSGGRPNFVPQPYNQYRNDRQGPHNMPQPVRQGGLAARIRNVETQKIGPDMRQPPTGPANAGDARRMGSIPNQPGAKLNPNSHEFRYNPNSHEFRPSNTFPHPSAGSSPRSAINNSAEAQSGPPGSLVVVTKKKKAVDMKKCIILAHVKSIPVPQGKNWDDNQGIKPSFDTPPTWRQAQDDEKPDSTMRLSYKEYFEQRPFATQPTPNPSHAMPQQLAHQHQLPFHLQHGAHNGARHSPHIPPVQMHSTPHGSGSHSFNGGDDHNRMMHSNSSQSFSSPRMGHAPMYPPNMNSPAQMPYNQNVMPGFMPGTPQMGGQYNRSFSNNGQYMAQQQMPMGTPMMMQPHFIPAQGMPAPQMQMYPPGGQQLMAPGGAAPQPMPGANGYPSPGRPAAPMMVHQGSQQGQPMYGMSPGMQYQQPVYSQQPGQMNNMRGYNNPGPQQFGTSPQQMHQYGPQQQHRNSSNNYKNYQGHNQHQGPQSGHPIPTGPGRTPDGPDETK</sequence>
<dbReference type="PANTHER" id="PTHR12854:SF7">
    <property type="entry name" value="ATAXIN-2 HOMOLOG"/>
    <property type="match status" value="1"/>
</dbReference>
<evidence type="ECO:0000259" key="2">
    <source>
        <dbReference type="SMART" id="SM01272"/>
    </source>
</evidence>
<feature type="domain" description="LsmAD" evidence="2">
    <location>
        <begin position="261"/>
        <end position="335"/>
    </location>
</feature>
<dbReference type="InterPro" id="IPR009604">
    <property type="entry name" value="LsmAD_domain"/>
</dbReference>
<dbReference type="OrthoDB" id="2275718at2759"/>
<feature type="region of interest" description="Disordered" evidence="1">
    <location>
        <begin position="754"/>
        <end position="784"/>
    </location>
</feature>
<evidence type="ECO:0000313" key="3">
    <source>
        <dbReference type="EMBL" id="ORY64333.1"/>
    </source>
</evidence>
<feature type="region of interest" description="Disordered" evidence="1">
    <location>
        <begin position="300"/>
        <end position="467"/>
    </location>
</feature>
<dbReference type="STRING" id="1141098.A0A1Y2DYK0"/>
<dbReference type="GO" id="GO:0003729">
    <property type="term" value="F:mRNA binding"/>
    <property type="evidence" value="ECO:0007669"/>
    <property type="project" value="TreeGrafter"/>
</dbReference>
<comment type="caution">
    <text evidence="3">The sequence shown here is derived from an EMBL/GenBank/DDBJ whole genome shotgun (WGS) entry which is preliminary data.</text>
</comment>
<dbReference type="InParanoid" id="A0A1Y2DYK0"/>
<dbReference type="Pfam" id="PF06741">
    <property type="entry name" value="LsmAD"/>
    <property type="match status" value="1"/>
</dbReference>
<feature type="region of interest" description="Disordered" evidence="1">
    <location>
        <begin position="209"/>
        <end position="242"/>
    </location>
</feature>
<feature type="compositionally biased region" description="Polar residues" evidence="1">
    <location>
        <begin position="844"/>
        <end position="856"/>
    </location>
</feature>
<keyword evidence="4" id="KW-1185">Reference proteome</keyword>
<dbReference type="PANTHER" id="PTHR12854">
    <property type="entry name" value="ATAXIN 2-RELATED"/>
    <property type="match status" value="1"/>
</dbReference>
<organism evidence="3 4">
    <name type="scientific">Pseudomassariella vexata</name>
    <dbReference type="NCBI Taxonomy" id="1141098"/>
    <lineage>
        <taxon>Eukaryota</taxon>
        <taxon>Fungi</taxon>
        <taxon>Dikarya</taxon>
        <taxon>Ascomycota</taxon>
        <taxon>Pezizomycotina</taxon>
        <taxon>Sordariomycetes</taxon>
        <taxon>Xylariomycetidae</taxon>
        <taxon>Amphisphaeriales</taxon>
        <taxon>Pseudomassariaceae</taxon>
        <taxon>Pseudomassariella</taxon>
    </lineage>
</organism>
<proteinExistence type="predicted"/>
<protein>
    <recommendedName>
        <fullName evidence="2">LsmAD domain-containing protein</fullName>
    </recommendedName>
</protein>
<feature type="compositionally biased region" description="Polar residues" evidence="1">
    <location>
        <begin position="109"/>
        <end position="120"/>
    </location>
</feature>
<dbReference type="RefSeq" id="XP_040715747.1">
    <property type="nucleotide sequence ID" value="XM_040863890.1"/>
</dbReference>
<dbReference type="SMART" id="SM01272">
    <property type="entry name" value="LsmAD"/>
    <property type="match status" value="1"/>
</dbReference>
<evidence type="ECO:0000313" key="4">
    <source>
        <dbReference type="Proteomes" id="UP000193689"/>
    </source>
</evidence>
<feature type="compositionally biased region" description="Low complexity" evidence="1">
    <location>
        <begin position="1043"/>
        <end position="1055"/>
    </location>
</feature>
<feature type="compositionally biased region" description="Polar residues" evidence="1">
    <location>
        <begin position="686"/>
        <end position="717"/>
    </location>
</feature>
<feature type="compositionally biased region" description="Polar residues" evidence="1">
    <location>
        <begin position="1056"/>
        <end position="1075"/>
    </location>
</feature>
<feature type="compositionally biased region" description="Low complexity" evidence="1">
    <location>
        <begin position="1079"/>
        <end position="1088"/>
    </location>
</feature>
<feature type="region of interest" description="Disordered" evidence="1">
    <location>
        <begin position="642"/>
        <end position="725"/>
    </location>
</feature>
<feature type="compositionally biased region" description="Polar residues" evidence="1">
    <location>
        <begin position="434"/>
        <end position="454"/>
    </location>
</feature>
<feature type="region of interest" description="Disordered" evidence="1">
    <location>
        <begin position="979"/>
        <end position="1095"/>
    </location>
</feature>
<gene>
    <name evidence="3" type="ORF">BCR38DRAFT_485491</name>
</gene>
<feature type="region of interest" description="Disordered" evidence="1">
    <location>
        <begin position="828"/>
        <end position="878"/>
    </location>
</feature>
<reference evidence="3 4" key="1">
    <citation type="submission" date="2016-07" db="EMBL/GenBank/DDBJ databases">
        <title>Pervasive Adenine N6-methylation of Active Genes in Fungi.</title>
        <authorList>
            <consortium name="DOE Joint Genome Institute"/>
            <person name="Mondo S.J."/>
            <person name="Dannebaum R.O."/>
            <person name="Kuo R.C."/>
            <person name="Labutti K."/>
            <person name="Haridas S."/>
            <person name="Kuo A."/>
            <person name="Salamov A."/>
            <person name="Ahrendt S.R."/>
            <person name="Lipzen A."/>
            <person name="Sullivan W."/>
            <person name="Andreopoulos W.B."/>
            <person name="Clum A."/>
            <person name="Lindquist E."/>
            <person name="Daum C."/>
            <person name="Ramamoorthy G.K."/>
            <person name="Gryganskyi A."/>
            <person name="Culley D."/>
            <person name="Magnuson J.K."/>
            <person name="James T.Y."/>
            <person name="O'Malley M.A."/>
            <person name="Stajich J.E."/>
            <person name="Spatafora J.W."/>
            <person name="Visel A."/>
            <person name="Grigoriev I.V."/>
        </authorList>
    </citation>
    <scope>NUCLEOTIDE SEQUENCE [LARGE SCALE GENOMIC DNA]</scope>
    <source>
        <strain evidence="3 4">CBS 129021</strain>
    </source>
</reference>
<accession>A0A1Y2DYK0</accession>
<feature type="region of interest" description="Disordered" evidence="1">
    <location>
        <begin position="1"/>
        <end position="122"/>
    </location>
</feature>
<dbReference type="Proteomes" id="UP000193689">
    <property type="component" value="Unassembled WGS sequence"/>
</dbReference>
<feature type="compositionally biased region" description="Polar residues" evidence="1">
    <location>
        <begin position="584"/>
        <end position="593"/>
    </location>
</feature>
<feature type="compositionally biased region" description="Low complexity" evidence="1">
    <location>
        <begin position="97"/>
        <end position="108"/>
    </location>
</feature>
<feature type="compositionally biased region" description="Basic and acidic residues" evidence="1">
    <location>
        <begin position="530"/>
        <end position="565"/>
    </location>
</feature>
<dbReference type="AlphaFoldDB" id="A0A1Y2DYK0"/>
<dbReference type="GO" id="GO:0034063">
    <property type="term" value="P:stress granule assembly"/>
    <property type="evidence" value="ECO:0007669"/>
    <property type="project" value="TreeGrafter"/>
</dbReference>
<dbReference type="EMBL" id="MCFJ01000007">
    <property type="protein sequence ID" value="ORY64333.1"/>
    <property type="molecule type" value="Genomic_DNA"/>
</dbReference>
<feature type="region of interest" description="Disordered" evidence="1">
    <location>
        <begin position="530"/>
        <end position="629"/>
    </location>
</feature>
<dbReference type="GeneID" id="63780102"/>
<feature type="compositionally biased region" description="Polar residues" evidence="1">
    <location>
        <begin position="1011"/>
        <end position="1042"/>
    </location>
</feature>
<evidence type="ECO:0000256" key="1">
    <source>
        <dbReference type="SAM" id="MobiDB-lite"/>
    </source>
</evidence>
<feature type="compositionally biased region" description="Polar residues" evidence="1">
    <location>
        <begin position="51"/>
        <end position="61"/>
    </location>
</feature>
<dbReference type="GO" id="GO:0010494">
    <property type="term" value="C:cytoplasmic stress granule"/>
    <property type="evidence" value="ECO:0007669"/>
    <property type="project" value="TreeGrafter"/>
</dbReference>
<dbReference type="InterPro" id="IPR045117">
    <property type="entry name" value="ATXN2-like"/>
</dbReference>